<dbReference type="Proteomes" id="UP000006050">
    <property type="component" value="Chromosome"/>
</dbReference>
<proteinExistence type="predicted"/>
<evidence type="ECO:0000313" key="3">
    <source>
        <dbReference type="Proteomes" id="UP000006050"/>
    </source>
</evidence>
<dbReference type="AlphaFoldDB" id="I3ZAF9"/>
<reference evidence="3" key="1">
    <citation type="submission" date="2012-06" db="EMBL/GenBank/DDBJ databases">
        <title>The complete genome of Belliella baltica DSM 15883.</title>
        <authorList>
            <person name="Lucas S."/>
            <person name="Copeland A."/>
            <person name="Lapidus A."/>
            <person name="Goodwin L."/>
            <person name="Pitluck S."/>
            <person name="Peters L."/>
            <person name="Mikhailova N."/>
            <person name="Davenport K."/>
            <person name="Kyrpides N."/>
            <person name="Mavromatis K."/>
            <person name="Pagani I."/>
            <person name="Ivanova N."/>
            <person name="Ovchinnikova G."/>
            <person name="Zeytun A."/>
            <person name="Detter J.C."/>
            <person name="Han C."/>
            <person name="Land M."/>
            <person name="Hauser L."/>
            <person name="Markowitz V."/>
            <person name="Cheng J.-F."/>
            <person name="Hugenholtz P."/>
            <person name="Woyke T."/>
            <person name="Wu D."/>
            <person name="Tindall B."/>
            <person name="Pomrenke H."/>
            <person name="Brambilla E."/>
            <person name="Klenk H.-P."/>
            <person name="Eisen J.A."/>
        </authorList>
    </citation>
    <scope>NUCLEOTIDE SEQUENCE [LARGE SCALE GENOMIC DNA]</scope>
    <source>
        <strain evidence="3">DSM 15883 / CIP 108006 / LMG 21964 / BA134</strain>
    </source>
</reference>
<keyword evidence="1" id="KW-1133">Transmembrane helix</keyword>
<dbReference type="HOGENOM" id="CLU_2749614_0_0_10"/>
<protein>
    <submittedName>
        <fullName evidence="2">Uncharacterized protein</fullName>
    </submittedName>
</protein>
<dbReference type="KEGG" id="bbd:Belba_3741"/>
<gene>
    <name evidence="2" type="ordered locus">Belba_3741</name>
</gene>
<sequence>MNRIPKSDNNKKLKIILRAIGVILFSIQLAIYCDFLQFKYDSYSSAVILFILVLIMSIGIIMQKKSESLE</sequence>
<keyword evidence="1" id="KW-0472">Membrane</keyword>
<dbReference type="EMBL" id="CP003281">
    <property type="protein sequence ID" value="AFL86227.1"/>
    <property type="molecule type" value="Genomic_DNA"/>
</dbReference>
<accession>I3ZAF9</accession>
<organism evidence="2 3">
    <name type="scientific">Belliella baltica (strain DSM 15883 / CIP 108006 / LMG 21964 / BA134)</name>
    <dbReference type="NCBI Taxonomy" id="866536"/>
    <lineage>
        <taxon>Bacteria</taxon>
        <taxon>Pseudomonadati</taxon>
        <taxon>Bacteroidota</taxon>
        <taxon>Cytophagia</taxon>
        <taxon>Cytophagales</taxon>
        <taxon>Cyclobacteriaceae</taxon>
        <taxon>Belliella</taxon>
    </lineage>
</organism>
<keyword evidence="3" id="KW-1185">Reference proteome</keyword>
<name>I3ZAF9_BELBD</name>
<keyword evidence="1" id="KW-0812">Transmembrane</keyword>
<evidence type="ECO:0000313" key="2">
    <source>
        <dbReference type="EMBL" id="AFL86227.1"/>
    </source>
</evidence>
<feature type="transmembrane region" description="Helical" evidence="1">
    <location>
        <begin position="15"/>
        <end position="37"/>
    </location>
</feature>
<feature type="transmembrane region" description="Helical" evidence="1">
    <location>
        <begin position="43"/>
        <end position="62"/>
    </location>
</feature>
<evidence type="ECO:0000256" key="1">
    <source>
        <dbReference type="SAM" id="Phobius"/>
    </source>
</evidence>